<accession>A0A0F9JCF0</accession>
<proteinExistence type="predicted"/>
<feature type="region of interest" description="Disordered" evidence="1">
    <location>
        <begin position="61"/>
        <end position="80"/>
    </location>
</feature>
<protein>
    <submittedName>
        <fullName evidence="2">Uncharacterized protein</fullName>
    </submittedName>
</protein>
<comment type="caution">
    <text evidence="2">The sequence shown here is derived from an EMBL/GenBank/DDBJ whole genome shotgun (WGS) entry which is preliminary data.</text>
</comment>
<evidence type="ECO:0000313" key="2">
    <source>
        <dbReference type="EMBL" id="KKM59971.1"/>
    </source>
</evidence>
<evidence type="ECO:0000256" key="1">
    <source>
        <dbReference type="SAM" id="MobiDB-lite"/>
    </source>
</evidence>
<feature type="compositionally biased region" description="Polar residues" evidence="1">
    <location>
        <begin position="69"/>
        <end position="80"/>
    </location>
</feature>
<organism evidence="2">
    <name type="scientific">marine sediment metagenome</name>
    <dbReference type="NCBI Taxonomy" id="412755"/>
    <lineage>
        <taxon>unclassified sequences</taxon>
        <taxon>metagenomes</taxon>
        <taxon>ecological metagenomes</taxon>
    </lineage>
</organism>
<gene>
    <name evidence="2" type="ORF">LCGC14_1546500</name>
</gene>
<name>A0A0F9JCF0_9ZZZZ</name>
<sequence>MNCQRPDPYAPGIVCGQPLPCPYHTVTVDTTGEVPTVTIPVSAVPLIGERMLEVLKGVSRAIHEERQPTADSRQPNTRGE</sequence>
<dbReference type="EMBL" id="LAZR01011763">
    <property type="protein sequence ID" value="KKM59971.1"/>
    <property type="molecule type" value="Genomic_DNA"/>
</dbReference>
<reference evidence="2" key="1">
    <citation type="journal article" date="2015" name="Nature">
        <title>Complex archaea that bridge the gap between prokaryotes and eukaryotes.</title>
        <authorList>
            <person name="Spang A."/>
            <person name="Saw J.H."/>
            <person name="Jorgensen S.L."/>
            <person name="Zaremba-Niedzwiedzka K."/>
            <person name="Martijn J."/>
            <person name="Lind A.E."/>
            <person name="van Eijk R."/>
            <person name="Schleper C."/>
            <person name="Guy L."/>
            <person name="Ettema T.J."/>
        </authorList>
    </citation>
    <scope>NUCLEOTIDE SEQUENCE</scope>
</reference>
<dbReference type="AlphaFoldDB" id="A0A0F9JCF0"/>